<keyword evidence="3 8" id="KW-0347">Helicase</keyword>
<dbReference type="Proteomes" id="UP000264208">
    <property type="component" value="Chromosome"/>
</dbReference>
<dbReference type="KEGG" id="mmak:MMKA1_08260"/>
<reference evidence="8 9" key="1">
    <citation type="submission" date="2009-06" db="EMBL/GenBank/DDBJ databases">
        <title>Molecular Evidence for Microbiologically Influenced Corrosion from genome of Methanogen.</title>
        <authorList>
            <person name="Ito N."/>
            <person name="Tsurumaru H."/>
            <person name="Shimizu A."/>
            <person name="Harada T."/>
            <person name="Hosoyama A."/>
            <person name="Horikawa H."/>
            <person name="Wakai S."/>
            <person name="Sasaki K."/>
            <person name="Nishijima K."/>
            <person name="Ataku H."/>
            <person name="Yamazaki J."/>
            <person name="Mise M."/>
            <person name="Yamazaki S."/>
            <person name="Tanikawa S."/>
            <person name="Harayama S."/>
            <person name="Fujita N."/>
        </authorList>
    </citation>
    <scope>NUCLEOTIDE SEQUENCE [LARGE SCALE GENOMIC DNA]</scope>
    <source>
        <strain evidence="9">KA1 ( NBRC 102054)</strain>
    </source>
</reference>
<dbReference type="Gene3D" id="3.40.50.10810">
    <property type="entry name" value="Tandem AAA-ATPase domain"/>
    <property type="match status" value="1"/>
</dbReference>
<organism evidence="8 9">
    <name type="scientific">Methanococcus maripaludis KA1</name>
    <dbReference type="NCBI Taxonomy" id="637914"/>
    <lineage>
        <taxon>Archaea</taxon>
        <taxon>Methanobacteriati</taxon>
        <taxon>Methanobacteriota</taxon>
        <taxon>Methanomada group</taxon>
        <taxon>Methanococci</taxon>
        <taxon>Methanococcales</taxon>
        <taxon>Methanococcaceae</taxon>
        <taxon>Methanococcus</taxon>
    </lineage>
</organism>
<protein>
    <submittedName>
        <fullName evidence="8">Putative DEAD/DEAH box helicase</fullName>
    </submittedName>
</protein>
<dbReference type="GO" id="GO:0004386">
    <property type="term" value="F:helicase activity"/>
    <property type="evidence" value="ECO:0007669"/>
    <property type="project" value="UniProtKB-KW"/>
</dbReference>
<dbReference type="GO" id="GO:0140097">
    <property type="term" value="F:catalytic activity, acting on DNA"/>
    <property type="evidence" value="ECO:0007669"/>
    <property type="project" value="UniProtKB-ARBA"/>
</dbReference>
<dbReference type="InterPro" id="IPR049730">
    <property type="entry name" value="SNF2/RAD54-like_C"/>
</dbReference>
<dbReference type="GO" id="GO:0005524">
    <property type="term" value="F:ATP binding"/>
    <property type="evidence" value="ECO:0007669"/>
    <property type="project" value="InterPro"/>
</dbReference>
<feature type="coiled-coil region" evidence="5">
    <location>
        <begin position="464"/>
        <end position="491"/>
    </location>
</feature>
<keyword evidence="1" id="KW-0547">Nucleotide-binding</keyword>
<dbReference type="InterPro" id="IPR006935">
    <property type="entry name" value="Helicase/UvrB_N"/>
</dbReference>
<dbReference type="EMBL" id="AP011526">
    <property type="protein sequence ID" value="BAP60943.1"/>
    <property type="molecule type" value="Genomic_DNA"/>
</dbReference>
<dbReference type="InterPro" id="IPR038718">
    <property type="entry name" value="SNF2-like_sf"/>
</dbReference>
<evidence type="ECO:0000259" key="6">
    <source>
        <dbReference type="PROSITE" id="PS51192"/>
    </source>
</evidence>
<name>A0A2Z5PFD6_METMI</name>
<dbReference type="GeneID" id="41279242"/>
<feature type="coiled-coil region" evidence="5">
    <location>
        <begin position="910"/>
        <end position="968"/>
    </location>
</feature>
<dbReference type="GO" id="GO:0003677">
    <property type="term" value="F:DNA binding"/>
    <property type="evidence" value="ECO:0007669"/>
    <property type="project" value="InterPro"/>
</dbReference>
<evidence type="ECO:0000313" key="9">
    <source>
        <dbReference type="Proteomes" id="UP000264208"/>
    </source>
</evidence>
<sequence>MLENGSIIESPRWPEPLEVISHEVVGDSEVRLRGLTKLSKQYVECILPNEEFINLLNYTKKYFSENPLEIFLGLEWFRYKNASLYDPLLAMNISKVDPLPHQLDAVYNHALKMPKIRFLIADDPGAGKTIMAGLIIKELKLRGLAKKILIICPGHLKEQWRRELYEKFNENFTVIDRGLFSNSYGASPWEKENQAITSIDFAKQADILNSLKDTKYCLVIVDEAHKMSAYRYGKSTKKTDRYALGQTISKISENLLFLTATPHNGNSQNFRLFLDLLAPNMFSNVTLLNKSLNGDNPLYIRRLKEDLIDFDGKKLFLKRHTHTLTYQLKTSSESEFELYDNLSRYIKEQYNKALSKGNNRNIAFAMVILQRRFASSTYALLNSLLRRKNKLEYLLNMVENESLHPYDYRYKGIDIQEYDEKEYEEQEQEDEIWETLSVSENRYELKKEIDTLYDLIESCKTIIHSEKEIKVRELKKAMEDLNKKYPEKKDKKILIFTESKDTLDYLNEKISSWGYDTCTIHGGMKLDKRREQEQLFKDSKDVMIATEAAGEGINLQFCHLMVNYDIPWNPNRLEQRLGRIHRYGQTKEVYCINLVADDTREGLVLKTLLNKMDQIRDELGEDKVFDILGDFYEEKNLSQLLAEVAANSKSEYEVISEIENKLDSDYLNKMRDTLNESLAVHNIDYTRLRNIKQMAFEQKFIPEYIEEFFKKAYSHMGGKLSERISKEGIKYISIDNIPSKIKKTANLQDNIFTGTLNLNEYSKVTFNKDIHMQNPEIRLFSFGDPLFESVLSVIERDILKKLEFGAFFEDPDGNMDGYITYIMGSIKDGLGNVVGRKIYSYYISNDKITEVPVSILWDLSIKHKTGECEDNIQNIKNKAEMKCREDLREYLLEISMEKKRQVNIKERYGQNSLETNMSELDSQIIELEERKDRGELVDLALRNARERMESYEDSLKKLKDEIEREKNITMQYPEHITTIRVGPAKSSGMSRNDETEKLGMDYVMQYELMNKRVPEDVSLKCLGYDIRSKGEYGNYRYIEVKSRSELGEIIITKNEWINAEKFGENYYLYVVYNSKTNPELKIIKNPYKHLKPTEIYESVRYLVSKEDILNGS</sequence>
<feature type="domain" description="Helicase ATP-binding" evidence="6">
    <location>
        <begin position="109"/>
        <end position="280"/>
    </location>
</feature>
<gene>
    <name evidence="8" type="ORF">MMKA1_08260</name>
</gene>
<evidence type="ECO:0000256" key="1">
    <source>
        <dbReference type="ARBA" id="ARBA00022741"/>
    </source>
</evidence>
<dbReference type="PROSITE" id="PS51192">
    <property type="entry name" value="HELICASE_ATP_BIND_1"/>
    <property type="match status" value="1"/>
</dbReference>
<dbReference type="CDD" id="cd18011">
    <property type="entry name" value="DEXDc_RapA"/>
    <property type="match status" value="1"/>
</dbReference>
<proteinExistence type="predicted"/>
<dbReference type="InterPro" id="IPR001650">
    <property type="entry name" value="Helicase_C-like"/>
</dbReference>
<dbReference type="Pfam" id="PF13020">
    <property type="entry name" value="NOV_C"/>
    <property type="match status" value="1"/>
</dbReference>
<dbReference type="PANTHER" id="PTHR45766:SF6">
    <property type="entry name" value="SWI_SNF-RELATED MATRIX-ASSOCIATED ACTIN-DEPENDENT REGULATOR OF CHROMATIN SUBFAMILY A-LIKE PROTEIN 1"/>
    <property type="match status" value="1"/>
</dbReference>
<dbReference type="InterPro" id="IPR027417">
    <property type="entry name" value="P-loop_NTPase"/>
</dbReference>
<dbReference type="Gene3D" id="3.40.50.300">
    <property type="entry name" value="P-loop containing nucleotide triphosphate hydrolases"/>
    <property type="match status" value="1"/>
</dbReference>
<evidence type="ECO:0000256" key="4">
    <source>
        <dbReference type="ARBA" id="ARBA00022840"/>
    </source>
</evidence>
<evidence type="ECO:0000256" key="2">
    <source>
        <dbReference type="ARBA" id="ARBA00022801"/>
    </source>
</evidence>
<feature type="domain" description="Helicase C-terminal" evidence="7">
    <location>
        <begin position="473"/>
        <end position="638"/>
    </location>
</feature>
<dbReference type="InterPro" id="IPR057342">
    <property type="entry name" value="DEXDc_RapA"/>
</dbReference>
<dbReference type="SMART" id="SM00487">
    <property type="entry name" value="DEXDc"/>
    <property type="match status" value="1"/>
</dbReference>
<evidence type="ECO:0000256" key="5">
    <source>
        <dbReference type="SAM" id="Coils"/>
    </source>
</evidence>
<keyword evidence="4" id="KW-0067">ATP-binding</keyword>
<dbReference type="AlphaFoldDB" id="A0A2Z5PFD6"/>
<evidence type="ECO:0000256" key="3">
    <source>
        <dbReference type="ARBA" id="ARBA00022806"/>
    </source>
</evidence>
<dbReference type="Pfam" id="PF00271">
    <property type="entry name" value="Helicase_C"/>
    <property type="match status" value="1"/>
</dbReference>
<dbReference type="PANTHER" id="PTHR45766">
    <property type="entry name" value="DNA ANNEALING HELICASE AND ENDONUCLEASE ZRANB3 FAMILY MEMBER"/>
    <property type="match status" value="1"/>
</dbReference>
<evidence type="ECO:0000259" key="7">
    <source>
        <dbReference type="PROSITE" id="PS51194"/>
    </source>
</evidence>
<dbReference type="RefSeq" id="WP_146778152.1">
    <property type="nucleotide sequence ID" value="NZ_AP011526.1"/>
</dbReference>
<keyword evidence="2" id="KW-0378">Hydrolase</keyword>
<dbReference type="PROSITE" id="PS51194">
    <property type="entry name" value="HELICASE_CTER"/>
    <property type="match status" value="1"/>
</dbReference>
<accession>A0A2Z5PFD6</accession>
<dbReference type="InterPro" id="IPR014001">
    <property type="entry name" value="Helicase_ATP-bd"/>
</dbReference>
<dbReference type="SUPFAM" id="SSF52540">
    <property type="entry name" value="P-loop containing nucleoside triphosphate hydrolases"/>
    <property type="match status" value="2"/>
</dbReference>
<dbReference type="SMART" id="SM00490">
    <property type="entry name" value="HELICc"/>
    <property type="match status" value="1"/>
</dbReference>
<dbReference type="Pfam" id="PF04851">
    <property type="entry name" value="ResIII"/>
    <property type="match status" value="1"/>
</dbReference>
<keyword evidence="5" id="KW-0175">Coiled coil</keyword>
<dbReference type="GO" id="GO:0016787">
    <property type="term" value="F:hydrolase activity"/>
    <property type="evidence" value="ECO:0007669"/>
    <property type="project" value="UniProtKB-KW"/>
</dbReference>
<evidence type="ECO:0000313" key="8">
    <source>
        <dbReference type="EMBL" id="BAP60943.1"/>
    </source>
</evidence>
<dbReference type="InterPro" id="IPR024975">
    <property type="entry name" value="NOV_C"/>
</dbReference>
<dbReference type="CDD" id="cd18793">
    <property type="entry name" value="SF2_C_SNF"/>
    <property type="match status" value="1"/>
</dbReference>